<gene>
    <name evidence="1" type="ORF">EIN_429710</name>
</gene>
<evidence type="ECO:0000313" key="2">
    <source>
        <dbReference type="Proteomes" id="UP000014680"/>
    </source>
</evidence>
<reference evidence="1 2" key="1">
    <citation type="submission" date="2012-10" db="EMBL/GenBank/DDBJ databases">
        <authorList>
            <person name="Zafar N."/>
            <person name="Inman J."/>
            <person name="Hall N."/>
            <person name="Lorenzi H."/>
            <person name="Caler E."/>
        </authorList>
    </citation>
    <scope>NUCLEOTIDE SEQUENCE [LARGE SCALE GENOMIC DNA]</scope>
    <source>
        <strain evidence="1 2">IP1</strain>
    </source>
</reference>
<keyword evidence="2" id="KW-1185">Reference proteome</keyword>
<protein>
    <submittedName>
        <fullName evidence="1">Uncharacterized protein</fullName>
    </submittedName>
</protein>
<name>A0A0A1UF27_ENTIV</name>
<organism evidence="1 2">
    <name type="scientific">Entamoeba invadens IP1</name>
    <dbReference type="NCBI Taxonomy" id="370355"/>
    <lineage>
        <taxon>Eukaryota</taxon>
        <taxon>Amoebozoa</taxon>
        <taxon>Evosea</taxon>
        <taxon>Archamoebae</taxon>
        <taxon>Mastigamoebida</taxon>
        <taxon>Entamoebidae</taxon>
        <taxon>Entamoeba</taxon>
    </lineage>
</organism>
<evidence type="ECO:0000313" key="1">
    <source>
        <dbReference type="EMBL" id="ELP95195.1"/>
    </source>
</evidence>
<dbReference type="AlphaFoldDB" id="A0A0A1UF27"/>
<proteinExistence type="predicted"/>
<dbReference type="EMBL" id="KB206168">
    <property type="protein sequence ID" value="ELP95195.1"/>
    <property type="molecule type" value="Genomic_DNA"/>
</dbReference>
<dbReference type="KEGG" id="eiv:EIN_429710"/>
<dbReference type="VEuPathDB" id="AmoebaDB:EIN_429710"/>
<dbReference type="Proteomes" id="UP000014680">
    <property type="component" value="Unassembled WGS sequence"/>
</dbReference>
<sequence>MKPKYQTQREPPVFKAAVICNVNRLKRRLENEPEIFARFKTLEEEVNQQQFVREQVEIMLSEFYDLPLTRKGWIEEFNVFMGGERIAGSQLTKIFSTFKKRWHSFFESRREECSQCFHIQGTRREEMTVKQMSSVVRKIGDLDVKVAETMEKGRAELYPKEVKMYLRKMEKMVSGKHA</sequence>
<dbReference type="RefSeq" id="XP_004261966.1">
    <property type="nucleotide sequence ID" value="XM_004261918.1"/>
</dbReference>
<dbReference type="GeneID" id="14894110"/>
<accession>A0A0A1UF27</accession>